<dbReference type="EMBL" id="BK015927">
    <property type="protein sequence ID" value="DAF85610.1"/>
    <property type="molecule type" value="Genomic_DNA"/>
</dbReference>
<protein>
    <submittedName>
        <fullName evidence="1">Uncharacterized protein</fullName>
    </submittedName>
</protein>
<reference evidence="1" key="1">
    <citation type="journal article" date="2021" name="Proc. Natl. Acad. Sci. U.S.A.">
        <title>A Catalog of Tens of Thousands of Viruses from Human Metagenomes Reveals Hidden Associations with Chronic Diseases.</title>
        <authorList>
            <person name="Tisza M.J."/>
            <person name="Buck C.B."/>
        </authorList>
    </citation>
    <scope>NUCLEOTIDE SEQUENCE</scope>
    <source>
        <strain evidence="1">Ct5jB2</strain>
    </source>
</reference>
<accession>A0A8S5TTT0</accession>
<evidence type="ECO:0000313" key="1">
    <source>
        <dbReference type="EMBL" id="DAF85610.1"/>
    </source>
</evidence>
<proteinExistence type="predicted"/>
<name>A0A8S5TTT0_9CAUD</name>
<organism evidence="1">
    <name type="scientific">Siphoviridae sp. ct5jB2</name>
    <dbReference type="NCBI Taxonomy" id="2825337"/>
    <lineage>
        <taxon>Viruses</taxon>
        <taxon>Duplodnaviria</taxon>
        <taxon>Heunggongvirae</taxon>
        <taxon>Uroviricota</taxon>
        <taxon>Caudoviricetes</taxon>
    </lineage>
</organism>
<sequence>MLEKLIDKAKNAMKEALVYAEKITDGRTMSEKTNILNANYYMAQFHAYLELIEDIDLDTFVKLDEETMKDGDRVLERIGRLY</sequence>